<evidence type="ECO:0000256" key="3">
    <source>
        <dbReference type="SAM" id="SignalP"/>
    </source>
</evidence>
<evidence type="ECO:0000256" key="2">
    <source>
        <dbReference type="SAM" id="Phobius"/>
    </source>
</evidence>
<gene>
    <name evidence="4" type="ORF">FHS12_004128</name>
</gene>
<feature type="chain" id="PRO_5031468528" evidence="3">
    <location>
        <begin position="30"/>
        <end position="100"/>
    </location>
</feature>
<sequence length="100" mass="10329">MMSRIVRILLAGTAAVVFASAALTMPAAAEELRASDQGQIGFDRREVSPEDARPGGGADPFETGVVIVLNTLLLGGLLGGVLLARRRLGCTDVATPRPSV</sequence>
<keyword evidence="2" id="KW-0812">Transmembrane</keyword>
<feature type="region of interest" description="Disordered" evidence="1">
    <location>
        <begin position="36"/>
        <end position="60"/>
    </location>
</feature>
<evidence type="ECO:0000313" key="5">
    <source>
        <dbReference type="Proteomes" id="UP000577707"/>
    </source>
</evidence>
<evidence type="ECO:0000313" key="4">
    <source>
        <dbReference type="EMBL" id="MBB3091163.1"/>
    </source>
</evidence>
<evidence type="ECO:0000256" key="1">
    <source>
        <dbReference type="SAM" id="MobiDB-lite"/>
    </source>
</evidence>
<accession>A0A7W5FAD1</accession>
<keyword evidence="3" id="KW-0732">Signal</keyword>
<keyword evidence="2" id="KW-0472">Membrane</keyword>
<comment type="caution">
    <text evidence="4">The sequence shown here is derived from an EMBL/GenBank/DDBJ whole genome shotgun (WGS) entry which is preliminary data.</text>
</comment>
<keyword evidence="2" id="KW-1133">Transmembrane helix</keyword>
<proteinExistence type="predicted"/>
<keyword evidence="5" id="KW-1185">Reference proteome</keyword>
<organism evidence="4 5">
    <name type="scientific">Nocardioides albus</name>
    <dbReference type="NCBI Taxonomy" id="1841"/>
    <lineage>
        <taxon>Bacteria</taxon>
        <taxon>Bacillati</taxon>
        <taxon>Actinomycetota</taxon>
        <taxon>Actinomycetes</taxon>
        <taxon>Propionibacteriales</taxon>
        <taxon>Nocardioidaceae</taxon>
        <taxon>Nocardioides</taxon>
    </lineage>
</organism>
<name>A0A7W5FAD1_9ACTN</name>
<dbReference type="AlphaFoldDB" id="A0A7W5FAD1"/>
<feature type="transmembrane region" description="Helical" evidence="2">
    <location>
        <begin position="64"/>
        <end position="84"/>
    </location>
</feature>
<protein>
    <submittedName>
        <fullName evidence="4">Uncharacterized protein</fullName>
    </submittedName>
</protein>
<feature type="signal peptide" evidence="3">
    <location>
        <begin position="1"/>
        <end position="29"/>
    </location>
</feature>
<feature type="compositionally biased region" description="Basic and acidic residues" evidence="1">
    <location>
        <begin position="42"/>
        <end position="53"/>
    </location>
</feature>
<reference evidence="4 5" key="1">
    <citation type="submission" date="2020-08" db="EMBL/GenBank/DDBJ databases">
        <title>Genomic Encyclopedia of Type Strains, Phase III (KMG-III): the genomes of soil and plant-associated and newly described type strains.</title>
        <authorList>
            <person name="Whitman W."/>
        </authorList>
    </citation>
    <scope>NUCLEOTIDE SEQUENCE [LARGE SCALE GENOMIC DNA]</scope>
    <source>
        <strain evidence="4 5">CECT 3302</strain>
    </source>
</reference>
<dbReference type="RefSeq" id="WP_183548917.1">
    <property type="nucleotide sequence ID" value="NZ_BMQT01000008.1"/>
</dbReference>
<dbReference type="Proteomes" id="UP000577707">
    <property type="component" value="Unassembled WGS sequence"/>
</dbReference>
<dbReference type="EMBL" id="JACHXG010000009">
    <property type="protein sequence ID" value="MBB3091163.1"/>
    <property type="molecule type" value="Genomic_DNA"/>
</dbReference>